<dbReference type="PANTHER" id="PTHR12857">
    <property type="entry name" value="CXXC MOTIF CONTAINING ZINC BINDING PROTEIN"/>
    <property type="match status" value="1"/>
</dbReference>
<comment type="similarity">
    <text evidence="1">Belongs to the UPF0587 family.</text>
</comment>
<gene>
    <name evidence="5" type="ORF">ACHAW5_004026</name>
</gene>
<feature type="region of interest" description="Disordered" evidence="4">
    <location>
        <begin position="91"/>
        <end position="113"/>
    </location>
</feature>
<comment type="caution">
    <text evidence="5">The sequence shown here is derived from an EMBL/GenBank/DDBJ whole genome shotgun (WGS) entry which is preliminary data.</text>
</comment>
<name>A0ABD3P9D8_9STRA</name>
<dbReference type="EMBL" id="JALLAZ020000928">
    <property type="protein sequence ID" value="KAL3784466.1"/>
    <property type="molecule type" value="Genomic_DNA"/>
</dbReference>
<evidence type="ECO:0000256" key="2">
    <source>
        <dbReference type="ARBA" id="ARBA00022723"/>
    </source>
</evidence>
<evidence type="ECO:0000256" key="1">
    <source>
        <dbReference type="ARBA" id="ARBA00007818"/>
    </source>
</evidence>
<evidence type="ECO:0000256" key="4">
    <source>
        <dbReference type="SAM" id="MobiDB-lite"/>
    </source>
</evidence>
<keyword evidence="2" id="KW-0479">Metal-binding</keyword>
<dbReference type="GO" id="GO:0046872">
    <property type="term" value="F:metal ion binding"/>
    <property type="evidence" value="ECO:0007669"/>
    <property type="project" value="UniProtKB-KW"/>
</dbReference>
<dbReference type="AlphaFoldDB" id="A0ABD3P9D8"/>
<dbReference type="InterPro" id="IPR008584">
    <property type="entry name" value="CXXC_Zn-binding_euk"/>
</dbReference>
<reference evidence="5 6" key="1">
    <citation type="submission" date="2024-10" db="EMBL/GenBank/DDBJ databases">
        <title>Updated reference genomes for cyclostephanoid diatoms.</title>
        <authorList>
            <person name="Roberts W.R."/>
            <person name="Alverson A.J."/>
        </authorList>
    </citation>
    <scope>NUCLEOTIDE SEQUENCE [LARGE SCALE GENOMIC DNA]</scope>
    <source>
        <strain evidence="5 6">AJA276-08</strain>
    </source>
</reference>
<evidence type="ECO:0000256" key="3">
    <source>
        <dbReference type="ARBA" id="ARBA00022833"/>
    </source>
</evidence>
<proteinExistence type="inferred from homology"/>
<dbReference type="Pfam" id="PF05907">
    <property type="entry name" value="CXXC_Zn-b_euk"/>
    <property type="match status" value="1"/>
</dbReference>
<keyword evidence="6" id="KW-1185">Reference proteome</keyword>
<evidence type="ECO:0000313" key="5">
    <source>
        <dbReference type="EMBL" id="KAL3784466.1"/>
    </source>
</evidence>
<protein>
    <submittedName>
        <fullName evidence="5">Uncharacterized protein</fullName>
    </submittedName>
</protein>
<evidence type="ECO:0000313" key="6">
    <source>
        <dbReference type="Proteomes" id="UP001530315"/>
    </source>
</evidence>
<dbReference type="PANTHER" id="PTHR12857:SF0">
    <property type="entry name" value="CXXC MOTIF CONTAINING ZINC BINDING PROTEIN"/>
    <property type="match status" value="1"/>
</dbReference>
<sequence>MVLFILCIKAELDGVESLSLLKNTNLCFSVRNPLSDYETREKIVFNPSETLDQDDGDREPAHHFAVKWEGSKKYSTLIVLDEEGAKSALKKVNKKSKRGKGGDGEVSLPRNVTSDDNGNYVPVLAMECRGLEPYAFHPLGNEFKVTSLGGSVFDEDVDLSDGDWGEYDEENDAAVGINAFGTKIISV</sequence>
<dbReference type="SUPFAM" id="SSF141678">
    <property type="entry name" value="MAL13P1.257-like"/>
    <property type="match status" value="1"/>
</dbReference>
<keyword evidence="3" id="KW-0862">Zinc</keyword>
<dbReference type="Proteomes" id="UP001530315">
    <property type="component" value="Unassembled WGS sequence"/>
</dbReference>
<accession>A0ABD3P9D8</accession>
<organism evidence="5 6">
    <name type="scientific">Stephanodiscus triporus</name>
    <dbReference type="NCBI Taxonomy" id="2934178"/>
    <lineage>
        <taxon>Eukaryota</taxon>
        <taxon>Sar</taxon>
        <taxon>Stramenopiles</taxon>
        <taxon>Ochrophyta</taxon>
        <taxon>Bacillariophyta</taxon>
        <taxon>Coscinodiscophyceae</taxon>
        <taxon>Thalassiosirophycidae</taxon>
        <taxon>Stephanodiscales</taxon>
        <taxon>Stephanodiscaceae</taxon>
        <taxon>Stephanodiscus</taxon>
    </lineage>
</organism>